<evidence type="ECO:0000313" key="1">
    <source>
        <dbReference type="EMBL" id="KAJ4427981.1"/>
    </source>
</evidence>
<gene>
    <name evidence="1" type="ORF">ANN_23994</name>
</gene>
<sequence>MDVVMAAAEDYRLHFPNRLVPTSCVSSHVYWMLSETGKLPNVSVRSERKPESRAASVAALMQSYGTVKKTSFLLPTTLRWASGTADHRSEKYTTAKILEQFKAPTDSKISNRRRMNWKNKWNNELDYMLGPPVNRAPGYGKTATFMLRTYAAQSTSHFHASSGRYLNRRYGDNITTPEGLRHRILDPFQQMMNDQGFLERILGSLRRRLGSSGGFSGEAKKKSHGLFNDARNCRGYISVAGCVIANDEHFSFYINFTIHYDVKSTTSSWDVDVEQYAILREDYASQTTKKGYIIDPTIRIETGSSQPEDVNKENINIYLPTVDYFKAKYQLEDIEVIGLLIGAHGVIPKFFESFRKTFELPQTLTADIITSVLKRSCQILSHHIHSV</sequence>
<evidence type="ECO:0000313" key="2">
    <source>
        <dbReference type="Proteomes" id="UP001148838"/>
    </source>
</evidence>
<reference evidence="1 2" key="1">
    <citation type="journal article" date="2022" name="Allergy">
        <title>Genome assembly and annotation of Periplaneta americana reveal a comprehensive cockroach allergen profile.</title>
        <authorList>
            <person name="Wang L."/>
            <person name="Xiong Q."/>
            <person name="Saelim N."/>
            <person name="Wang L."/>
            <person name="Nong W."/>
            <person name="Wan A.T."/>
            <person name="Shi M."/>
            <person name="Liu X."/>
            <person name="Cao Q."/>
            <person name="Hui J.H.L."/>
            <person name="Sookrung N."/>
            <person name="Leung T.F."/>
            <person name="Tungtrongchitr A."/>
            <person name="Tsui S.K.W."/>
        </authorList>
    </citation>
    <scope>NUCLEOTIDE SEQUENCE [LARGE SCALE GENOMIC DNA]</scope>
    <source>
        <strain evidence="1">PWHHKU_190912</strain>
    </source>
</reference>
<comment type="caution">
    <text evidence="1">The sequence shown here is derived from an EMBL/GenBank/DDBJ whole genome shotgun (WGS) entry which is preliminary data.</text>
</comment>
<name>A0ABQ8S257_PERAM</name>
<keyword evidence="2" id="KW-1185">Reference proteome</keyword>
<organism evidence="1 2">
    <name type="scientific">Periplaneta americana</name>
    <name type="common">American cockroach</name>
    <name type="synonym">Blatta americana</name>
    <dbReference type="NCBI Taxonomy" id="6978"/>
    <lineage>
        <taxon>Eukaryota</taxon>
        <taxon>Metazoa</taxon>
        <taxon>Ecdysozoa</taxon>
        <taxon>Arthropoda</taxon>
        <taxon>Hexapoda</taxon>
        <taxon>Insecta</taxon>
        <taxon>Pterygota</taxon>
        <taxon>Neoptera</taxon>
        <taxon>Polyneoptera</taxon>
        <taxon>Dictyoptera</taxon>
        <taxon>Blattodea</taxon>
        <taxon>Blattoidea</taxon>
        <taxon>Blattidae</taxon>
        <taxon>Blattinae</taxon>
        <taxon>Periplaneta</taxon>
    </lineage>
</organism>
<dbReference type="Proteomes" id="UP001148838">
    <property type="component" value="Unassembled WGS sequence"/>
</dbReference>
<protein>
    <submittedName>
        <fullName evidence="1">Uncharacterized protein</fullName>
    </submittedName>
</protein>
<dbReference type="EMBL" id="JAJSOF020000037">
    <property type="protein sequence ID" value="KAJ4427981.1"/>
    <property type="molecule type" value="Genomic_DNA"/>
</dbReference>
<accession>A0ABQ8S257</accession>
<proteinExistence type="predicted"/>